<evidence type="ECO:0000313" key="4">
    <source>
        <dbReference type="Proteomes" id="UP000650533"/>
    </source>
</evidence>
<feature type="transmembrane region" description="Helical" evidence="2">
    <location>
        <begin position="348"/>
        <end position="373"/>
    </location>
</feature>
<dbReference type="InterPro" id="IPR051380">
    <property type="entry name" value="pH-response_reg_palI/RIM9"/>
</dbReference>
<dbReference type="Pfam" id="PF11951">
    <property type="entry name" value="Fungal_trans_2"/>
    <property type="match status" value="1"/>
</dbReference>
<dbReference type="InterPro" id="IPR009571">
    <property type="entry name" value="SUR7/Rim9-like_fungi"/>
</dbReference>
<feature type="region of interest" description="Disordered" evidence="1">
    <location>
        <begin position="705"/>
        <end position="792"/>
    </location>
</feature>
<evidence type="ECO:0000256" key="1">
    <source>
        <dbReference type="SAM" id="MobiDB-lite"/>
    </source>
</evidence>
<protein>
    <submittedName>
        <fullName evidence="3">SUR7/Pali family protein</fullName>
    </submittedName>
</protein>
<dbReference type="EMBL" id="CP059669">
    <property type="protein sequence ID" value="QRW24534.1"/>
    <property type="molecule type" value="Genomic_DNA"/>
</dbReference>
<feature type="compositionally biased region" description="Low complexity" evidence="1">
    <location>
        <begin position="718"/>
        <end position="747"/>
    </location>
</feature>
<feature type="compositionally biased region" description="Polar residues" evidence="1">
    <location>
        <begin position="912"/>
        <end position="930"/>
    </location>
</feature>
<feature type="compositionally biased region" description="Low complexity" evidence="1">
    <location>
        <begin position="826"/>
        <end position="857"/>
    </location>
</feature>
<feature type="compositionally biased region" description="Polar residues" evidence="1">
    <location>
        <begin position="858"/>
        <end position="869"/>
    </location>
</feature>
<feature type="compositionally biased region" description="Basic and acidic residues" evidence="1">
    <location>
        <begin position="469"/>
        <end position="511"/>
    </location>
</feature>
<name>A0A8H8T0N0_9AGAM</name>
<feature type="compositionally biased region" description="Low complexity" evidence="1">
    <location>
        <begin position="554"/>
        <end position="568"/>
    </location>
</feature>
<keyword evidence="2" id="KW-0472">Membrane</keyword>
<dbReference type="Pfam" id="PF06687">
    <property type="entry name" value="SUR7"/>
    <property type="match status" value="1"/>
</dbReference>
<dbReference type="Proteomes" id="UP000650533">
    <property type="component" value="Chromosome 12"/>
</dbReference>
<proteinExistence type="predicted"/>
<dbReference type="InterPro" id="IPR021858">
    <property type="entry name" value="Fun_TF"/>
</dbReference>
<feature type="transmembrane region" description="Helical" evidence="2">
    <location>
        <begin position="427"/>
        <end position="446"/>
    </location>
</feature>
<dbReference type="PANTHER" id="PTHR28013">
    <property type="entry name" value="PROTEIN DCV1-RELATED"/>
    <property type="match status" value="1"/>
</dbReference>
<evidence type="ECO:0000256" key="2">
    <source>
        <dbReference type="SAM" id="Phobius"/>
    </source>
</evidence>
<dbReference type="GO" id="GO:0035838">
    <property type="term" value="C:growing cell tip"/>
    <property type="evidence" value="ECO:0007669"/>
    <property type="project" value="TreeGrafter"/>
</dbReference>
<feature type="compositionally biased region" description="Low complexity" evidence="1">
    <location>
        <begin position="620"/>
        <end position="629"/>
    </location>
</feature>
<dbReference type="GO" id="GO:0005886">
    <property type="term" value="C:plasma membrane"/>
    <property type="evidence" value="ECO:0007669"/>
    <property type="project" value="InterPro"/>
</dbReference>
<feature type="region of interest" description="Disordered" evidence="1">
    <location>
        <begin position="46"/>
        <end position="72"/>
    </location>
</feature>
<keyword evidence="2" id="KW-0812">Transmembrane</keyword>
<dbReference type="PANTHER" id="PTHR28013:SF4">
    <property type="entry name" value="MARVEL DOMAIN-CONTAINING PROTEIN"/>
    <property type="match status" value="1"/>
</dbReference>
<feature type="compositionally biased region" description="Polar residues" evidence="1">
    <location>
        <begin position="978"/>
        <end position="987"/>
    </location>
</feature>
<organism evidence="3 4">
    <name type="scientific">Rhizoctonia solani</name>
    <dbReference type="NCBI Taxonomy" id="456999"/>
    <lineage>
        <taxon>Eukaryota</taxon>
        <taxon>Fungi</taxon>
        <taxon>Dikarya</taxon>
        <taxon>Basidiomycota</taxon>
        <taxon>Agaricomycotina</taxon>
        <taxon>Agaricomycetes</taxon>
        <taxon>Cantharellales</taxon>
        <taxon>Ceratobasidiaceae</taxon>
        <taxon>Rhizoctonia</taxon>
    </lineage>
</organism>
<dbReference type="GO" id="GO:0032153">
    <property type="term" value="C:cell division site"/>
    <property type="evidence" value="ECO:0007669"/>
    <property type="project" value="TreeGrafter"/>
</dbReference>
<gene>
    <name evidence="3" type="ORF">RhiXN_11446</name>
</gene>
<accession>A0A8H8T0N0</accession>
<evidence type="ECO:0000313" key="3">
    <source>
        <dbReference type="EMBL" id="QRW24534.1"/>
    </source>
</evidence>
<dbReference type="KEGG" id="rsx:RhiXN_11446"/>
<feature type="region of interest" description="Disordered" evidence="1">
    <location>
        <begin position="545"/>
        <end position="594"/>
    </location>
</feature>
<keyword evidence="2" id="KW-1133">Transmembrane helix</keyword>
<sequence length="1496" mass="164033">MNSQLLPAAAAALCAVILLALMRHFMRVPPPAPLEHQDKSIPISISSSAVSTPGSDVEKGETPPPTASYFPDVKIKPESTEEVWPPVERETEEPAPTLAGTLPDVALVWGMDYQDEPVQTPPASATTNIRSMRTGGSLISGIVSDWNSLSQSEQQAWATLSEARASRSRGTHNIRILSILAWEANSVSITFLTMATTAPPDMYGADARHCVRPKREALPRYINHSRADCRDLSFLIPSPSPKLVPPVGVRNHAIVLTSDTGLLVHPRSYGITSRRVLLSPWFKSVYFLRAAISQSGVSGSVTFGVLGYCLDFNNQVQCSKPSVGWEFDPNSLLGNDLPIQIPNVVVKWITYALVLHIVALGLAGVSAVFGLLAHVRNMTMSCMSSCISGTAAAVALIAFIFDLVLFFAVRARVNNVQGGSASIGNALWMTLAAWALLFFSGCAYAFGRCCVSKGPSGTGGGSGWRRSRKDSERTKRGDDEDDGKFDRESERMRMDAIRAENDRKARQRAEQQEVGLPAFYEYERTPLRREEPQYYEEEVEVIVPYTDGHGRGPSRGSQRSQRTQPSGSAASAAYRPNRNYEPGAPGTRAIDDYYNNTAPTAASLAAANTYPPQPQPQPQRQPSQPTQRQGSIGQPHRQASSHSASYDPYGQTQQNVPPVPSVPQVYSSPPTRSADPYAAMPRPQPQSRVDPYLTIAGAVGGATAATGHAANRSRSTDSYNHQQYPSSSHQQYPSPSHQQYPSASQQYTQAQGYQDPYAGSSYNPQAAVMVPPQPTHYQDNSNPGYQGYDGAQHQQGYDYYAQDQQRDPYAQRQGYDTYGQQQQEYDSYGQQQQGYDPYGQQQQGYESYGQQQGYESYANNGYSHQQQPHSPAGPVIQPQPIPSSMPQPHVQEPEPRNVVASPDRGLVASPSPIGSPSYTPHPPQNISTGIASAVAGPSSGQGQAHGHQHQWSVGARSEESTGEAPPQTKPAPRPFSELESSVGASRSRNIPTTLGLAVTSLPVSPTFGSFRKSTLPAAYQGSNLTPLFSETDGTLATSLVPSLLDPFLCQTDQSHASLDIFDSATGIFSRVDTHNYDLGIEVLLPEGSLAEDIATQDFEGIQPLFCIVPTMDRNIKENTLSFVLQCYSQWAILEDIITYFSSEATRSRTILIANFMRMLSSNPSVNSTGMPIVTYLASEVREEIQTFMATPPPSAPIVDRQNAMRILNNTLEVMTLQINACSMAACIESMDDIAPVFRRACSEPLDRPLNLTNILMGPNLNLRHFVSLDIMGSVTNGRPTYFKYEVAYSAELYNRMSQLQEDHGLQWLHGLPDQFIMIFAWINSLHETPGANVDIELVTRIEMEINQVEVILGPSGDPALKIGRTAVRECWRMALLIYLYMVLCEADASDCRVVRTMKSFMRVVNRTKPGRIPDTYLANPMIIAGVAACKDRDRNIIRQRMLSVPECSTPGTSGHDAIRMLEDIWMRTRSQERAAVWVDLRIACLNVTGVTGHQRS</sequence>
<dbReference type="GeneID" id="67033724"/>
<feature type="transmembrane region" description="Helical" evidence="2">
    <location>
        <begin position="385"/>
        <end position="407"/>
    </location>
</feature>
<feature type="region of interest" description="Disordered" evidence="1">
    <location>
        <begin position="826"/>
        <end position="987"/>
    </location>
</feature>
<feature type="region of interest" description="Disordered" evidence="1">
    <location>
        <begin position="607"/>
        <end position="688"/>
    </location>
</feature>
<dbReference type="RefSeq" id="XP_043184771.1">
    <property type="nucleotide sequence ID" value="XM_043331261.1"/>
</dbReference>
<feature type="region of interest" description="Disordered" evidence="1">
    <location>
        <begin position="454"/>
        <end position="512"/>
    </location>
</feature>
<reference evidence="3" key="1">
    <citation type="submission" date="2020-05" db="EMBL/GenBank/DDBJ databases">
        <title>Evolutionary and genomic comparisons of hybrid uninucleate and nonhybrid Rhizoctonia fungi.</title>
        <authorList>
            <person name="Li C."/>
            <person name="Chen X."/>
        </authorList>
    </citation>
    <scope>NUCLEOTIDE SEQUENCE</scope>
    <source>
        <strain evidence="3">AG-1 IA</strain>
    </source>
</reference>